<proteinExistence type="predicted"/>
<organism evidence="1 2">
    <name type="scientific">Candidatus Cryptobacteroides intestinigallinarum</name>
    <dbReference type="NCBI Taxonomy" id="2840767"/>
    <lineage>
        <taxon>Bacteria</taxon>
        <taxon>Pseudomonadati</taxon>
        <taxon>Bacteroidota</taxon>
        <taxon>Bacteroidia</taxon>
        <taxon>Bacteroidales</taxon>
        <taxon>Candidatus Cryptobacteroides</taxon>
    </lineage>
</organism>
<reference evidence="1" key="1">
    <citation type="submission" date="2020-10" db="EMBL/GenBank/DDBJ databases">
        <authorList>
            <person name="Gilroy R."/>
        </authorList>
    </citation>
    <scope>NUCLEOTIDE SEQUENCE</scope>
    <source>
        <strain evidence="1">B1-3475</strain>
    </source>
</reference>
<gene>
    <name evidence="1" type="ORF">IAC08_02140</name>
</gene>
<protein>
    <submittedName>
        <fullName evidence="1">Uncharacterized protein</fullName>
    </submittedName>
</protein>
<name>A0A9D9HJW4_9BACT</name>
<dbReference type="Proteomes" id="UP000823617">
    <property type="component" value="Unassembled WGS sequence"/>
</dbReference>
<sequence length="104" mass="11842">MAIENEIVRFIAEMELDPQDQAKFVEGLRKAEEQCGSLRKQSIAVAIATAEQAKLILDELFERKNSLEINTVDINVEINKLMSKVRDVSKKLVRSMVFTGLTRF</sequence>
<evidence type="ECO:0000313" key="2">
    <source>
        <dbReference type="Proteomes" id="UP000823617"/>
    </source>
</evidence>
<reference evidence="1" key="2">
    <citation type="journal article" date="2021" name="PeerJ">
        <title>Extensive microbial diversity within the chicken gut microbiome revealed by metagenomics and culture.</title>
        <authorList>
            <person name="Gilroy R."/>
            <person name="Ravi A."/>
            <person name="Getino M."/>
            <person name="Pursley I."/>
            <person name="Horton D.L."/>
            <person name="Alikhan N.F."/>
            <person name="Baker D."/>
            <person name="Gharbi K."/>
            <person name="Hall N."/>
            <person name="Watson M."/>
            <person name="Adriaenssens E.M."/>
            <person name="Foster-Nyarko E."/>
            <person name="Jarju S."/>
            <person name="Secka A."/>
            <person name="Antonio M."/>
            <person name="Oren A."/>
            <person name="Chaudhuri R.R."/>
            <person name="La Ragione R."/>
            <person name="Hildebrand F."/>
            <person name="Pallen M.J."/>
        </authorList>
    </citation>
    <scope>NUCLEOTIDE SEQUENCE</scope>
    <source>
        <strain evidence="1">B1-3475</strain>
    </source>
</reference>
<dbReference type="EMBL" id="JADIMK010000016">
    <property type="protein sequence ID" value="MBO8455188.1"/>
    <property type="molecule type" value="Genomic_DNA"/>
</dbReference>
<accession>A0A9D9HJW4</accession>
<evidence type="ECO:0000313" key="1">
    <source>
        <dbReference type="EMBL" id="MBO8455188.1"/>
    </source>
</evidence>
<dbReference type="AlphaFoldDB" id="A0A9D9HJW4"/>
<comment type="caution">
    <text evidence="1">The sequence shown here is derived from an EMBL/GenBank/DDBJ whole genome shotgun (WGS) entry which is preliminary data.</text>
</comment>